<comment type="subcellular location">
    <subcellularLocation>
        <location evidence="2">Membrane</location>
        <topology evidence="2">Multi-pass membrane protein</topology>
    </subcellularLocation>
    <subcellularLocation>
        <location evidence="9">Mitochondrion inner membrane</location>
        <topology evidence="9">Multi-pass membrane protein</topology>
        <orientation evidence="9">Matrix side</orientation>
    </subcellularLocation>
</comment>
<dbReference type="Gene3D" id="1.20.120.1780">
    <property type="entry name" value="UbiA prenyltransferase"/>
    <property type="match status" value="1"/>
</dbReference>
<dbReference type="PANTHER" id="PTHR11048:SF28">
    <property type="entry name" value="4-HYDROXYBENZOATE POLYPRENYLTRANSFERASE, MITOCHONDRIAL"/>
    <property type="match status" value="1"/>
</dbReference>
<comment type="function">
    <text evidence="9">Catalyzes the prenylation of para-hydroxybenzoate (PHB) with an all-trans polyprenyl group. Mediates the second step in the final reaction sequence of coenzyme Q (CoQ) biosynthesis, which is the condensation of the polyisoprenoid side chain with PHB, generating the first membrane-bound Q intermediate.</text>
</comment>
<dbReference type="PANTHER" id="PTHR11048">
    <property type="entry name" value="PRENYLTRANSFERASES"/>
    <property type="match status" value="1"/>
</dbReference>
<accession>A0A9P3L7U9</accession>
<dbReference type="GO" id="GO:0006744">
    <property type="term" value="P:ubiquinone biosynthetic process"/>
    <property type="evidence" value="ECO:0007669"/>
    <property type="project" value="UniProtKB-UniRule"/>
</dbReference>
<dbReference type="InterPro" id="IPR030470">
    <property type="entry name" value="UbiA_prenylTrfase_CS"/>
</dbReference>
<gene>
    <name evidence="10" type="ORF">PsYK624_015300</name>
</gene>
<evidence type="ECO:0000256" key="7">
    <source>
        <dbReference type="ARBA" id="ARBA00022989"/>
    </source>
</evidence>
<keyword evidence="6 9" id="KW-0812">Transmembrane</keyword>
<comment type="caution">
    <text evidence="10">The sequence shown here is derived from an EMBL/GenBank/DDBJ whole genome shotgun (WGS) entry which is preliminary data.</text>
</comment>
<dbReference type="EC" id="2.5.1.39" evidence="9"/>
<feature type="transmembrane region" description="Helical" evidence="9">
    <location>
        <begin position="34"/>
        <end position="56"/>
    </location>
</feature>
<keyword evidence="5 9" id="KW-0808">Transferase</keyword>
<feature type="transmembrane region" description="Helical" evidence="9">
    <location>
        <begin position="162"/>
        <end position="179"/>
    </location>
</feature>
<dbReference type="GO" id="GO:0008299">
    <property type="term" value="P:isoprenoid biosynthetic process"/>
    <property type="evidence" value="ECO:0007669"/>
    <property type="project" value="UniProtKB-UniRule"/>
</dbReference>
<evidence type="ECO:0000256" key="3">
    <source>
        <dbReference type="ARBA" id="ARBA00005179"/>
    </source>
</evidence>
<proteinExistence type="inferred from homology"/>
<keyword evidence="11" id="KW-1185">Reference proteome</keyword>
<evidence type="ECO:0000256" key="9">
    <source>
        <dbReference type="HAMAP-Rule" id="MF_03189"/>
    </source>
</evidence>
<dbReference type="InterPro" id="IPR006370">
    <property type="entry name" value="HB_polyprenyltransferase-like"/>
</dbReference>
<name>A0A9P3L7U9_9APHY</name>
<evidence type="ECO:0000313" key="11">
    <source>
        <dbReference type="Proteomes" id="UP000703269"/>
    </source>
</evidence>
<keyword evidence="7 9" id="KW-1133">Transmembrane helix</keyword>
<dbReference type="HAMAP" id="MF_01635">
    <property type="entry name" value="UbiA"/>
    <property type="match status" value="1"/>
</dbReference>
<evidence type="ECO:0000256" key="2">
    <source>
        <dbReference type="ARBA" id="ARBA00004141"/>
    </source>
</evidence>
<feature type="transmembrane region" description="Helical" evidence="9">
    <location>
        <begin position="289"/>
        <end position="308"/>
    </location>
</feature>
<dbReference type="Pfam" id="PF01040">
    <property type="entry name" value="UbiA"/>
    <property type="match status" value="1"/>
</dbReference>
<dbReference type="InterPro" id="IPR039653">
    <property type="entry name" value="Prenyltransferase"/>
</dbReference>
<keyword evidence="9" id="KW-0999">Mitochondrion inner membrane</keyword>
<keyword evidence="9" id="KW-0496">Mitochondrion</keyword>
<keyword evidence="8 9" id="KW-0472">Membrane</keyword>
<evidence type="ECO:0000256" key="1">
    <source>
        <dbReference type="ARBA" id="ARBA00001946"/>
    </source>
</evidence>
<dbReference type="CDD" id="cd13959">
    <property type="entry name" value="PT_UbiA_COQ2"/>
    <property type="match status" value="1"/>
</dbReference>
<dbReference type="AlphaFoldDB" id="A0A9P3L7U9"/>
<feature type="transmembrane region" description="Helical" evidence="9">
    <location>
        <begin position="229"/>
        <end position="250"/>
    </location>
</feature>
<feature type="transmembrane region" description="Helical" evidence="9">
    <location>
        <begin position="103"/>
        <end position="122"/>
    </location>
</feature>
<dbReference type="InterPro" id="IPR044878">
    <property type="entry name" value="UbiA_sf"/>
</dbReference>
<comment type="cofactor">
    <cofactor evidence="1 9">
        <name>Mg(2+)</name>
        <dbReference type="ChEBI" id="CHEBI:18420"/>
    </cofactor>
</comment>
<evidence type="ECO:0000313" key="10">
    <source>
        <dbReference type="EMBL" id="GJE85451.1"/>
    </source>
</evidence>
<sequence length="315" mass="34681">MSKSAAHHALLGCPAPTKSRWRRYWELMRLHKPVLGNTLMFWPCAWGLTMAGYTTGTSSYDLVMQLLAFAVGSTLMHSAACVLNDICDIDFDKQVERTRSRPLPSGVVTVTEAWILLLALMVPTVAMLLLTNQTAALVALPGIFPFHALYPLMKRWTYWPQAWLGFAMNWGFLVSWLAVTDTVPVFVVWPFFLGTVCWTIVYDTIYACQDREDDVHAGVKSTALLFGAWVRPILAGFTLAFLALLAGAGLANGQGAPYFVLSCGGAAAHFAWQFASWAPDVPADGGRKFNSNGLTGLIIWSGMLVDYWRMQSATA</sequence>
<comment type="pathway">
    <text evidence="9">Cofactor biosynthesis; ubiquinone biosynthesis.</text>
</comment>
<organism evidence="10 11">
    <name type="scientific">Phanerochaete sordida</name>
    <dbReference type="NCBI Taxonomy" id="48140"/>
    <lineage>
        <taxon>Eukaryota</taxon>
        <taxon>Fungi</taxon>
        <taxon>Dikarya</taxon>
        <taxon>Basidiomycota</taxon>
        <taxon>Agaricomycotina</taxon>
        <taxon>Agaricomycetes</taxon>
        <taxon>Polyporales</taxon>
        <taxon>Phanerochaetaceae</taxon>
        <taxon>Phanerochaete</taxon>
    </lineage>
</organism>
<reference evidence="10 11" key="1">
    <citation type="submission" date="2021-08" db="EMBL/GenBank/DDBJ databases">
        <title>Draft Genome Sequence of Phanerochaete sordida strain YK-624.</title>
        <authorList>
            <person name="Mori T."/>
            <person name="Dohra H."/>
            <person name="Suzuki T."/>
            <person name="Kawagishi H."/>
            <person name="Hirai H."/>
        </authorList>
    </citation>
    <scope>NUCLEOTIDE SEQUENCE [LARGE SCALE GENOMIC DNA]</scope>
    <source>
        <strain evidence="10 11">YK-624</strain>
    </source>
</reference>
<dbReference type="Proteomes" id="UP000703269">
    <property type="component" value="Unassembled WGS sequence"/>
</dbReference>
<dbReference type="FunFam" id="1.10.357.140:FF:000008">
    <property type="entry name" value="4-hydroxybenzoate octaprenyltransferase"/>
    <property type="match status" value="1"/>
</dbReference>
<dbReference type="InterPro" id="IPR000537">
    <property type="entry name" value="UbiA_prenyltransferase"/>
</dbReference>
<dbReference type="EMBL" id="BPQB01000002">
    <property type="protein sequence ID" value="GJE85451.1"/>
    <property type="molecule type" value="Genomic_DNA"/>
</dbReference>
<evidence type="ECO:0000256" key="6">
    <source>
        <dbReference type="ARBA" id="ARBA00022692"/>
    </source>
</evidence>
<feature type="transmembrane region" description="Helical" evidence="9">
    <location>
        <begin position="185"/>
        <end position="208"/>
    </location>
</feature>
<evidence type="ECO:0000256" key="8">
    <source>
        <dbReference type="ARBA" id="ARBA00023136"/>
    </source>
</evidence>
<evidence type="ECO:0000256" key="4">
    <source>
        <dbReference type="ARBA" id="ARBA00005985"/>
    </source>
</evidence>
<feature type="transmembrane region" description="Helical" evidence="9">
    <location>
        <begin position="62"/>
        <end position="83"/>
    </location>
</feature>
<comment type="pathway">
    <text evidence="3">Secondary metabolite biosynthesis.</text>
</comment>
<dbReference type="GO" id="GO:0008412">
    <property type="term" value="F:4-hydroxybenzoate polyprenyltransferase activity"/>
    <property type="evidence" value="ECO:0007669"/>
    <property type="project" value="UniProtKB-EC"/>
</dbReference>
<dbReference type="GO" id="GO:0005743">
    <property type="term" value="C:mitochondrial inner membrane"/>
    <property type="evidence" value="ECO:0007669"/>
    <property type="project" value="UniProtKB-SubCell"/>
</dbReference>
<evidence type="ECO:0000256" key="5">
    <source>
        <dbReference type="ARBA" id="ARBA00022679"/>
    </source>
</evidence>
<dbReference type="OrthoDB" id="18170at2759"/>
<comment type="similarity">
    <text evidence="4 9">Belongs to the UbiA prenyltransferase family.</text>
</comment>
<dbReference type="Gene3D" id="1.10.357.140">
    <property type="entry name" value="UbiA prenyltransferase"/>
    <property type="match status" value="1"/>
</dbReference>
<feature type="transmembrane region" description="Helical" evidence="9">
    <location>
        <begin position="256"/>
        <end position="277"/>
    </location>
</feature>
<keyword evidence="9" id="KW-0831">Ubiquinone biosynthesis</keyword>
<dbReference type="PROSITE" id="PS00943">
    <property type="entry name" value="UBIA"/>
    <property type="match status" value="1"/>
</dbReference>
<keyword evidence="9" id="KW-0414">Isoprene biosynthesis</keyword>
<comment type="catalytic activity">
    <reaction evidence="9">
        <text>an all-trans-polyprenyl diphosphate + 4-hydroxybenzoate = a 4-hydroxy-3-(all-trans-polyprenyl)benzoate + diphosphate</text>
        <dbReference type="Rhea" id="RHEA:44504"/>
        <dbReference type="Rhea" id="RHEA-COMP:9514"/>
        <dbReference type="Rhea" id="RHEA-COMP:9564"/>
        <dbReference type="ChEBI" id="CHEBI:17879"/>
        <dbReference type="ChEBI" id="CHEBI:33019"/>
        <dbReference type="ChEBI" id="CHEBI:58914"/>
        <dbReference type="ChEBI" id="CHEBI:78396"/>
        <dbReference type="EC" id="2.5.1.39"/>
    </reaction>
</comment>
<dbReference type="FunFam" id="1.20.120.1780:FF:000001">
    <property type="entry name" value="4-hydroxybenzoate octaprenyltransferase"/>
    <property type="match status" value="1"/>
</dbReference>
<protein>
    <recommendedName>
        <fullName evidence="9">4-hydroxybenzoate polyprenyltransferase, mitochondrial</fullName>
        <shortName evidence="9">4-HB polyprenyltransferase</shortName>
        <ecNumber evidence="9">2.5.1.39</ecNumber>
    </recommendedName>
    <alternativeName>
        <fullName evidence="9">Para-hydroxybenzoate--polyprenyltransferase</fullName>
        <shortName evidence="9">PHB:PPT</shortName>
        <shortName evidence="9">PHB:polyprenyltransferase</shortName>
    </alternativeName>
</protein>